<proteinExistence type="predicted"/>
<dbReference type="HOGENOM" id="CLU_094497_1_2_6"/>
<dbReference type="EMBL" id="CP010419">
    <property type="protein sequence ID" value="AJE23576.1"/>
    <property type="molecule type" value="Genomic_DNA"/>
</dbReference>
<reference evidence="4 5" key="1">
    <citation type="journal article" date="2015" name="PLoS ONE">
        <title>Azotobacter Genomes: The Genome of Azotobacter chroococcum NCIMB 8003 (ATCC 4412).</title>
        <authorList>
            <person name="Robson R.L."/>
            <person name="Jones R."/>
            <person name="Robson R.M."/>
            <person name="Schwartz A."/>
            <person name="Richardson T.H."/>
        </authorList>
    </citation>
    <scope>NUCLEOTIDE SEQUENCE [LARGE SCALE GENOMIC DNA]</scope>
    <source>
        <strain evidence="4 5">NCIMB 8003</strain>
        <plasmid evidence="5">Plasmid pAcX50d</plasmid>
    </source>
</reference>
<dbReference type="GO" id="GO:0005524">
    <property type="term" value="F:ATP binding"/>
    <property type="evidence" value="ECO:0007669"/>
    <property type="project" value="UniProtKB-KW"/>
</dbReference>
<evidence type="ECO:0000259" key="3">
    <source>
        <dbReference type="Pfam" id="PF06414"/>
    </source>
</evidence>
<keyword evidence="2" id="KW-0067">ATP-binding</keyword>
<dbReference type="KEGG" id="acx:Achr_d410"/>
<geneLocation type="plasmid" evidence="4 5">
    <name>pAcX50d</name>
</geneLocation>
<keyword evidence="1" id="KW-0547">Nucleotide-binding</keyword>
<evidence type="ECO:0000313" key="5">
    <source>
        <dbReference type="Proteomes" id="UP000068210"/>
    </source>
</evidence>
<evidence type="ECO:0000256" key="1">
    <source>
        <dbReference type="ARBA" id="ARBA00022741"/>
    </source>
</evidence>
<evidence type="ECO:0000256" key="2">
    <source>
        <dbReference type="ARBA" id="ARBA00022840"/>
    </source>
</evidence>
<dbReference type="Proteomes" id="UP000068210">
    <property type="component" value="Plasmid pAcX50d"/>
</dbReference>
<dbReference type="GO" id="GO:0016301">
    <property type="term" value="F:kinase activity"/>
    <property type="evidence" value="ECO:0007669"/>
    <property type="project" value="InterPro"/>
</dbReference>
<dbReference type="Pfam" id="PF06414">
    <property type="entry name" value="Zeta_toxin"/>
    <property type="match status" value="1"/>
</dbReference>
<dbReference type="Gene3D" id="3.40.50.300">
    <property type="entry name" value="P-loop containing nucleotide triphosphate hydrolases"/>
    <property type="match status" value="1"/>
</dbReference>
<keyword evidence="4" id="KW-0614">Plasmid</keyword>
<sequence>MSMTPRLRMFAGPNGSGKSTIKEVIPPELLGVYINPDEIEKGMRQSSHLDFSDFAIQAVDSEVMAHLRSSRLLSKAGLLGEVERLSCQDGRLDFNGVAVNSYYASVVADFIRHKLLETRTNFTFETVMSSPDKVEFLRKAKALGFRTYLYFVATEDPEINISRVANRVKAGGHCVPKEKIVSRYYRSLDLLADAVQHTDRAYIFDNSGQDRVWLAEVTDGVELEFKGEWMPHWFKAALWDKFAADEETIQE</sequence>
<dbReference type="InterPro" id="IPR010488">
    <property type="entry name" value="Zeta_toxin_domain"/>
</dbReference>
<feature type="domain" description="Zeta toxin" evidence="3">
    <location>
        <begin position="105"/>
        <end position="215"/>
    </location>
</feature>
<dbReference type="SUPFAM" id="SSF52540">
    <property type="entry name" value="P-loop containing nucleoside triphosphate hydrolases"/>
    <property type="match status" value="1"/>
</dbReference>
<name>A0A0C4WS77_9GAMM</name>
<dbReference type="PANTHER" id="PTHR39206:SF1">
    <property type="entry name" value="SLL8004 PROTEIN"/>
    <property type="match status" value="1"/>
</dbReference>
<gene>
    <name evidence="4" type="ORF">Achr_d410</name>
</gene>
<protein>
    <recommendedName>
        <fullName evidence="3">Zeta toxin domain-containing protein</fullName>
    </recommendedName>
</protein>
<evidence type="ECO:0000313" key="4">
    <source>
        <dbReference type="EMBL" id="AJE23576.1"/>
    </source>
</evidence>
<dbReference type="InterPro" id="IPR027417">
    <property type="entry name" value="P-loop_NTPase"/>
</dbReference>
<keyword evidence="5" id="KW-1185">Reference proteome</keyword>
<dbReference type="RefSeq" id="WP_420896332.1">
    <property type="nucleotide sequence ID" value="NZ_CP010419.1"/>
</dbReference>
<dbReference type="PANTHER" id="PTHR39206">
    <property type="entry name" value="SLL8004 PROTEIN"/>
    <property type="match status" value="1"/>
</dbReference>
<accession>A0A0C4WS77</accession>
<organism evidence="4 5">
    <name type="scientific">Azotobacter chroococcum NCIMB 8003</name>
    <dbReference type="NCBI Taxonomy" id="1328314"/>
    <lineage>
        <taxon>Bacteria</taxon>
        <taxon>Pseudomonadati</taxon>
        <taxon>Pseudomonadota</taxon>
        <taxon>Gammaproteobacteria</taxon>
        <taxon>Pseudomonadales</taxon>
        <taxon>Pseudomonadaceae</taxon>
        <taxon>Azotobacter</taxon>
    </lineage>
</organism>
<dbReference type="AlphaFoldDB" id="A0A0C4WS77"/>